<organism evidence="1 2">
    <name type="scientific">Bifidobacterium canis</name>
    <dbReference type="NCBI Taxonomy" id="2610880"/>
    <lineage>
        <taxon>Bacteria</taxon>
        <taxon>Bacillati</taxon>
        <taxon>Actinomycetota</taxon>
        <taxon>Actinomycetes</taxon>
        <taxon>Bifidobacteriales</taxon>
        <taxon>Bifidobacteriaceae</taxon>
        <taxon>Bifidobacterium</taxon>
    </lineage>
</organism>
<evidence type="ECO:0000313" key="2">
    <source>
        <dbReference type="Proteomes" id="UP000487882"/>
    </source>
</evidence>
<comment type="caution">
    <text evidence="1">The sequence shown here is derived from an EMBL/GenBank/DDBJ whole genome shotgun (WGS) entry which is preliminary data.</text>
</comment>
<keyword evidence="2" id="KW-1185">Reference proteome</keyword>
<dbReference type="AlphaFoldDB" id="A0A7K1J7F6"/>
<accession>A0A7K1J7F6</accession>
<gene>
    <name evidence="1" type="ORF">GSD1FS_1840</name>
</gene>
<proteinExistence type="predicted"/>
<dbReference type="EMBL" id="WNLP01000011">
    <property type="protein sequence ID" value="MUH60469.1"/>
    <property type="molecule type" value="Genomic_DNA"/>
</dbReference>
<sequence>MTYSVNMPTNITPAVMHDSIEEIDPQLIRTTLEEGAATNNIVLFDVLYDLMEHKLYPGKDSLTDDEHTEVAWALEDGAYSVSRIPRSSPLFNAMLGQYNGDERALVQTFPCAIIDDCAGDLYALASSAFLEQKVAHILQ</sequence>
<evidence type="ECO:0000313" key="1">
    <source>
        <dbReference type="EMBL" id="MUH60469.1"/>
    </source>
</evidence>
<protein>
    <submittedName>
        <fullName evidence="1">Uncharacterized protein</fullName>
    </submittedName>
</protein>
<dbReference type="Proteomes" id="UP000487882">
    <property type="component" value="Unassembled WGS sequence"/>
</dbReference>
<name>A0A7K1J7F6_9BIFI</name>
<reference evidence="1 2" key="1">
    <citation type="submission" date="2019-09" db="EMBL/GenBank/DDBJ databases">
        <title>Bifidobacterium canis sp. nov., isolated from the digestive tract of German Shepherd dog puppy.</title>
        <authorList>
            <person name="Bunesova V."/>
        </authorList>
    </citation>
    <scope>NUCLEOTIDE SEQUENCE [LARGE SCALE GENOMIC DNA]</scope>
    <source>
        <strain evidence="1 2">GSD1FS</strain>
    </source>
</reference>